<evidence type="ECO:0000256" key="2">
    <source>
        <dbReference type="SAM" id="MobiDB-lite"/>
    </source>
</evidence>
<dbReference type="PANTHER" id="PTHR16830:SF11">
    <property type="entry name" value="PML-RARA-REGULATED ADAPTER MOLECULE 1"/>
    <property type="match status" value="1"/>
</dbReference>
<accession>A0A803K4E0</accession>
<dbReference type="Gene3D" id="2.30.30.40">
    <property type="entry name" value="SH3 Domains"/>
    <property type="match status" value="2"/>
</dbReference>
<dbReference type="Bgee" id="ENSXETG00000034970">
    <property type="expression patterns" value="Expressed in liver and 8 other cell types or tissues"/>
</dbReference>
<dbReference type="AlphaFoldDB" id="A0A803K4E0"/>
<keyword evidence="1" id="KW-0597">Phosphoprotein</keyword>
<dbReference type="GeneTree" id="ENSGT00530000063460"/>
<evidence type="ECO:0000256" key="1">
    <source>
        <dbReference type="ARBA" id="ARBA00022553"/>
    </source>
</evidence>
<proteinExistence type="predicted"/>
<feature type="compositionally biased region" description="Polar residues" evidence="2">
    <location>
        <begin position="59"/>
        <end position="111"/>
    </location>
</feature>
<feature type="compositionally biased region" description="Basic and acidic residues" evidence="2">
    <location>
        <begin position="442"/>
        <end position="455"/>
    </location>
</feature>
<feature type="compositionally biased region" description="Polar residues" evidence="2">
    <location>
        <begin position="428"/>
        <end position="438"/>
    </location>
</feature>
<evidence type="ECO:0000259" key="3">
    <source>
        <dbReference type="Pfam" id="PF14603"/>
    </source>
</evidence>
<dbReference type="Ensembl" id="ENSXETT00000123597">
    <property type="protein sequence ID" value="ENSXETP00000115156"/>
    <property type="gene ID" value="ENSXETG00000034970"/>
</dbReference>
<reference evidence="4" key="2">
    <citation type="submission" date="2021-03" db="UniProtKB">
        <authorList>
            <consortium name="Ensembl"/>
        </authorList>
    </citation>
    <scope>IDENTIFICATION</scope>
</reference>
<organism evidence="4">
    <name type="scientific">Xenopus tropicalis</name>
    <name type="common">Western clawed frog</name>
    <name type="synonym">Silurana tropicalis</name>
    <dbReference type="NCBI Taxonomy" id="8364"/>
    <lineage>
        <taxon>Eukaryota</taxon>
        <taxon>Metazoa</taxon>
        <taxon>Chordata</taxon>
        <taxon>Craniata</taxon>
        <taxon>Vertebrata</taxon>
        <taxon>Euteleostomi</taxon>
        <taxon>Amphibia</taxon>
        <taxon>Batrachia</taxon>
        <taxon>Anura</taxon>
        <taxon>Pipoidea</taxon>
        <taxon>Pipidae</taxon>
        <taxon>Xenopodinae</taxon>
        <taxon>Xenopus</taxon>
        <taxon>Silurana</taxon>
    </lineage>
</organism>
<feature type="compositionally biased region" description="Low complexity" evidence="2">
    <location>
        <begin position="27"/>
        <end position="43"/>
    </location>
</feature>
<dbReference type="GO" id="GO:0005886">
    <property type="term" value="C:plasma membrane"/>
    <property type="evidence" value="ECO:0007669"/>
    <property type="project" value="InterPro"/>
</dbReference>
<dbReference type="Pfam" id="PF14603">
    <property type="entry name" value="hSH3"/>
    <property type="match status" value="2"/>
</dbReference>
<reference evidence="4" key="1">
    <citation type="journal article" date="2010" name="Science">
        <title>The genome of the Western clawed frog Xenopus tropicalis.</title>
        <authorList>
            <person name="Hellsten U."/>
            <person name="Harland R.M."/>
            <person name="Gilchrist M.J."/>
            <person name="Hendrix D."/>
            <person name="Jurka J."/>
            <person name="Kapitonov V."/>
            <person name="Ovcharenko I."/>
            <person name="Putnam N.H."/>
            <person name="Shu S."/>
            <person name="Taher L."/>
            <person name="Blitz I.L."/>
            <person name="Blumberg B."/>
            <person name="Dichmann D.S."/>
            <person name="Dubchak I."/>
            <person name="Amaya E."/>
            <person name="Detter J.C."/>
            <person name="Fletcher R."/>
            <person name="Gerhard D.S."/>
            <person name="Goodstein D."/>
            <person name="Graves T."/>
            <person name="Grigoriev I.V."/>
            <person name="Grimwood J."/>
            <person name="Kawashima T."/>
            <person name="Lindquist E."/>
            <person name="Lucas S.M."/>
            <person name="Mead P.E."/>
            <person name="Mitros T."/>
            <person name="Ogino H."/>
            <person name="Ohta Y."/>
            <person name="Poliakov A.V."/>
            <person name="Pollet N."/>
            <person name="Robert J."/>
            <person name="Salamov A."/>
            <person name="Sater A.K."/>
            <person name="Schmutz J."/>
            <person name="Terry A."/>
            <person name="Vize P.D."/>
            <person name="Warren W.C."/>
            <person name="Wells D."/>
            <person name="Wills A."/>
            <person name="Wilson R.K."/>
            <person name="Zimmerman L.B."/>
            <person name="Zorn A.M."/>
            <person name="Grainger R."/>
            <person name="Grammer T."/>
            <person name="Khokha M.K."/>
            <person name="Richardson P.M."/>
            <person name="Rokhsar D.S."/>
        </authorList>
    </citation>
    <scope>NUCLEOTIDE SEQUENCE [LARGE SCALE GENOMIC DNA]</scope>
    <source>
        <strain evidence="4">Nigerian</strain>
    </source>
</reference>
<gene>
    <name evidence="4" type="primary">pram1</name>
</gene>
<dbReference type="GO" id="GO:0007229">
    <property type="term" value="P:integrin-mediated signaling pathway"/>
    <property type="evidence" value="ECO:0007669"/>
    <property type="project" value="InterPro"/>
</dbReference>
<feature type="domain" description="Helically-extended SH3" evidence="3">
    <location>
        <begin position="312"/>
        <end position="400"/>
    </location>
</feature>
<feature type="region of interest" description="Disordered" evidence="2">
    <location>
        <begin position="428"/>
        <end position="455"/>
    </location>
</feature>
<name>A0A803K4E0_XENTR</name>
<dbReference type="InterPro" id="IPR036028">
    <property type="entry name" value="SH3-like_dom_sf"/>
</dbReference>
<feature type="region of interest" description="Disordered" evidence="2">
    <location>
        <begin position="1"/>
        <end position="153"/>
    </location>
</feature>
<feature type="compositionally biased region" description="Polar residues" evidence="2">
    <location>
        <begin position="133"/>
        <end position="142"/>
    </location>
</feature>
<feature type="compositionally biased region" description="Low complexity" evidence="2">
    <location>
        <begin position="112"/>
        <end position="124"/>
    </location>
</feature>
<sequence length="558" mass="63878">MAETEDFKSLRSRFQKNVEDNKIKLHPPSTRTKPTIPIKPIKPNVGTATNQVFPRPLPKSTSSPELPQFSSQNRFKTTGNNALSHQSFTSRSNLKVQTETSEKNVQNNSNAKPTLPIKPLLPKPGYVARPSVDMSTNPSPKFNTPPKDKFDDIPKLKLLPSKAVLGPKPKKPARPPYVDLDKFKPLDDFGDYVVMRSNTDVRREPPKIFASHSQPNLATCSPSRSIRRSVRESQEFYEDVIQFSPFRNNKAASLQNFVIPEACADETYDDVDLIMGSRKTSVNSSTSEASILITNWRNDMNLKRTEKLEKEFRKKFQFHGEIKILTRMMVDPNAVLGKLGDKDLLYTKGEILDVIQLTNTDKILCRNCEGKFGYVPRKAVLKLEKNIYNITDIDDTIYDDTELISNTFPAVPAKAKNQQSYLTRMFQRNSSQSRNQIKPQIPKREKPTDEEREAKDLKKRFKFTGEIRVLTRMMVVPSAGNKRGGGKELPISKGEILEVIQFTNEEKVLCRNSKRKYGYVKRRYVLQMFRNGTAKKLRFIFGEYLFVIMKKTRPNTEN</sequence>
<dbReference type="InterPro" id="IPR043443">
    <property type="entry name" value="FYB1/2-like"/>
</dbReference>
<feature type="domain" description="Helically-extended SH3" evidence="3">
    <location>
        <begin position="457"/>
        <end position="528"/>
    </location>
</feature>
<dbReference type="InterPro" id="IPR029294">
    <property type="entry name" value="hSH3"/>
</dbReference>
<dbReference type="PANTHER" id="PTHR16830">
    <property type="entry name" value="SH2 CONTAINING ADAPTOR PRAM-1 RELATED"/>
    <property type="match status" value="1"/>
</dbReference>
<evidence type="ECO:0000313" key="4">
    <source>
        <dbReference type="Ensembl" id="ENSXETP00000115156"/>
    </source>
</evidence>
<protein>
    <submittedName>
        <fullName evidence="4">PML-RARA regulated adaptor molecule 1</fullName>
    </submittedName>
</protein>
<dbReference type="SUPFAM" id="SSF50044">
    <property type="entry name" value="SH3-domain"/>
    <property type="match status" value="2"/>
</dbReference>
<dbReference type="InParanoid" id="A0A803K4E0"/>